<dbReference type="EMBL" id="UINC01025880">
    <property type="protein sequence ID" value="SVB02305.1"/>
    <property type="molecule type" value="Genomic_DNA"/>
</dbReference>
<reference evidence="2" key="1">
    <citation type="submission" date="2018-05" db="EMBL/GenBank/DDBJ databases">
        <authorList>
            <person name="Lanie J.A."/>
            <person name="Ng W.-L."/>
            <person name="Kazmierczak K.M."/>
            <person name="Andrzejewski T.M."/>
            <person name="Davidsen T.M."/>
            <person name="Wayne K.J."/>
            <person name="Tettelin H."/>
            <person name="Glass J.I."/>
            <person name="Rusch D."/>
            <person name="Podicherti R."/>
            <person name="Tsui H.-C.T."/>
            <person name="Winkler M.E."/>
        </authorList>
    </citation>
    <scope>NUCLEOTIDE SEQUENCE</scope>
</reference>
<evidence type="ECO:0000313" key="2">
    <source>
        <dbReference type="EMBL" id="SVB02305.1"/>
    </source>
</evidence>
<accession>A0A382AL54</accession>
<dbReference type="InterPro" id="IPR009078">
    <property type="entry name" value="Ferritin-like_SF"/>
</dbReference>
<gene>
    <name evidence="2" type="ORF">METZ01_LOCUS155159</name>
</gene>
<dbReference type="GO" id="GO:0016491">
    <property type="term" value="F:oxidoreductase activity"/>
    <property type="evidence" value="ECO:0007669"/>
    <property type="project" value="InterPro"/>
</dbReference>
<feature type="domain" description="YHS" evidence="1">
    <location>
        <begin position="36"/>
        <end position="64"/>
    </location>
</feature>
<protein>
    <recommendedName>
        <fullName evidence="1">YHS domain-containing protein</fullName>
    </recommendedName>
</protein>
<dbReference type="InterPro" id="IPR012348">
    <property type="entry name" value="RNR-like"/>
</dbReference>
<proteinExistence type="predicted"/>
<name>A0A382AL54_9ZZZZ</name>
<dbReference type="AlphaFoldDB" id="A0A382AL54"/>
<sequence>MTTDTSSTAKKIVTSICPTCGCSLIRLGIGSDRWTKTNYEGKEYFFCCQGCTDLFNEEPPKYLEETKDLVVCPTCLAEKPMQWTVRMVIAGWEVFFCRCPYCPEKFQKDPDQYVKRLQGEIPYDGVFGQAGCCST</sequence>
<organism evidence="2">
    <name type="scientific">marine metagenome</name>
    <dbReference type="NCBI Taxonomy" id="408172"/>
    <lineage>
        <taxon>unclassified sequences</taxon>
        <taxon>metagenomes</taxon>
        <taxon>ecological metagenomes</taxon>
    </lineage>
</organism>
<dbReference type="SUPFAM" id="SSF47240">
    <property type="entry name" value="Ferritin-like"/>
    <property type="match status" value="1"/>
</dbReference>
<dbReference type="InterPro" id="IPR007029">
    <property type="entry name" value="YHS_dom"/>
</dbReference>
<dbReference type="Pfam" id="PF04945">
    <property type="entry name" value="YHS"/>
    <property type="match status" value="1"/>
</dbReference>
<evidence type="ECO:0000259" key="1">
    <source>
        <dbReference type="Pfam" id="PF04945"/>
    </source>
</evidence>
<dbReference type="Gene3D" id="1.10.620.20">
    <property type="entry name" value="Ribonucleotide Reductase, subunit A"/>
    <property type="match status" value="1"/>
</dbReference>